<name>A0A813RDS5_ADIRI</name>
<accession>A0A813RDS5</accession>
<evidence type="ECO:0000313" key="3">
    <source>
        <dbReference type="EMBL" id="CAF0782308.1"/>
    </source>
</evidence>
<dbReference type="AlphaFoldDB" id="A0A813RDS5"/>
<keyword evidence="1" id="KW-1133">Transmembrane helix</keyword>
<organism evidence="3 4">
    <name type="scientific">Adineta ricciae</name>
    <name type="common">Rotifer</name>
    <dbReference type="NCBI Taxonomy" id="249248"/>
    <lineage>
        <taxon>Eukaryota</taxon>
        <taxon>Metazoa</taxon>
        <taxon>Spiralia</taxon>
        <taxon>Gnathifera</taxon>
        <taxon>Rotifera</taxon>
        <taxon>Eurotatoria</taxon>
        <taxon>Bdelloidea</taxon>
        <taxon>Adinetida</taxon>
        <taxon>Adinetidae</taxon>
        <taxon>Adineta</taxon>
    </lineage>
</organism>
<keyword evidence="2" id="KW-0732">Signal</keyword>
<dbReference type="Proteomes" id="UP000663828">
    <property type="component" value="Unassembled WGS sequence"/>
</dbReference>
<dbReference type="EMBL" id="CAJNOR010000067">
    <property type="protein sequence ID" value="CAF0782308.1"/>
    <property type="molecule type" value="Genomic_DNA"/>
</dbReference>
<keyword evidence="1" id="KW-0812">Transmembrane</keyword>
<reference evidence="3" key="1">
    <citation type="submission" date="2021-02" db="EMBL/GenBank/DDBJ databases">
        <authorList>
            <person name="Nowell W R."/>
        </authorList>
    </citation>
    <scope>NUCLEOTIDE SEQUENCE</scope>
</reference>
<proteinExistence type="predicted"/>
<feature type="signal peptide" evidence="2">
    <location>
        <begin position="1"/>
        <end position="21"/>
    </location>
</feature>
<evidence type="ECO:0000256" key="2">
    <source>
        <dbReference type="SAM" id="SignalP"/>
    </source>
</evidence>
<keyword evidence="4" id="KW-1185">Reference proteome</keyword>
<evidence type="ECO:0000256" key="1">
    <source>
        <dbReference type="SAM" id="Phobius"/>
    </source>
</evidence>
<protein>
    <submittedName>
        <fullName evidence="3">Uncharacterized protein</fullName>
    </submittedName>
</protein>
<feature type="chain" id="PRO_5032442899" evidence="2">
    <location>
        <begin position="22"/>
        <end position="156"/>
    </location>
</feature>
<evidence type="ECO:0000313" key="4">
    <source>
        <dbReference type="Proteomes" id="UP000663828"/>
    </source>
</evidence>
<sequence length="156" mass="18097">MLQNVVVFCFCFVLFYHQIIACKLCIINSTCDDDYIHFNISISNDCPRSQNAYFSYQTDLSGETYYVNQTLNCRGCYYDLLINPIHDAWIYYLTFESPKTIRTCALYKAICGGKTSRYVWIVTGGLSGLFIIFGIVLCSIRLCRMQSRSPRYQEIQ</sequence>
<feature type="transmembrane region" description="Helical" evidence="1">
    <location>
        <begin position="118"/>
        <end position="143"/>
    </location>
</feature>
<keyword evidence="1" id="KW-0472">Membrane</keyword>
<gene>
    <name evidence="3" type="ORF">XAT740_LOCUS2037</name>
</gene>
<comment type="caution">
    <text evidence="3">The sequence shown here is derived from an EMBL/GenBank/DDBJ whole genome shotgun (WGS) entry which is preliminary data.</text>
</comment>